<gene>
    <name evidence="2" type="ORF">I302_02792</name>
</gene>
<dbReference type="EMBL" id="KI894019">
    <property type="protein sequence ID" value="OCF27942.1"/>
    <property type="molecule type" value="Genomic_DNA"/>
</dbReference>
<feature type="region of interest" description="Disordered" evidence="1">
    <location>
        <begin position="35"/>
        <end position="58"/>
    </location>
</feature>
<name>A0A1B9GA99_9TREE</name>
<dbReference type="VEuPathDB" id="FungiDB:I302_02792"/>
<evidence type="ECO:0000256" key="1">
    <source>
        <dbReference type="SAM" id="MobiDB-lite"/>
    </source>
</evidence>
<proteinExistence type="predicted"/>
<reference evidence="2" key="2">
    <citation type="submission" date="2014-01" db="EMBL/GenBank/DDBJ databases">
        <title>Evolution of pathogenesis and genome organization in the Tremellales.</title>
        <authorList>
            <person name="Cuomo C."/>
            <person name="Litvintseva A."/>
            <person name="Heitman J."/>
            <person name="Chen Y."/>
            <person name="Sun S."/>
            <person name="Springer D."/>
            <person name="Dromer F."/>
            <person name="Young S."/>
            <person name="Zeng Q."/>
            <person name="Chapman S."/>
            <person name="Gujja S."/>
            <person name="Saif S."/>
            <person name="Birren B."/>
        </authorList>
    </citation>
    <scope>NUCLEOTIDE SEQUENCE</scope>
    <source>
        <strain evidence="2">CBS 10118</strain>
    </source>
</reference>
<protein>
    <submittedName>
        <fullName evidence="2">Uncharacterized protein</fullName>
    </submittedName>
</protein>
<organism evidence="2">
    <name type="scientific">Kwoniella bestiolae CBS 10118</name>
    <dbReference type="NCBI Taxonomy" id="1296100"/>
    <lineage>
        <taxon>Eukaryota</taxon>
        <taxon>Fungi</taxon>
        <taxon>Dikarya</taxon>
        <taxon>Basidiomycota</taxon>
        <taxon>Agaricomycotina</taxon>
        <taxon>Tremellomycetes</taxon>
        <taxon>Tremellales</taxon>
        <taxon>Cryptococcaceae</taxon>
        <taxon>Kwoniella</taxon>
    </lineage>
</organism>
<dbReference type="AlphaFoldDB" id="A0A1B9GA99"/>
<reference evidence="2" key="1">
    <citation type="submission" date="2013-07" db="EMBL/GenBank/DDBJ databases">
        <title>The Genome Sequence of Cryptococcus bestiolae CBS10118.</title>
        <authorList>
            <consortium name="The Broad Institute Genome Sequencing Platform"/>
            <person name="Cuomo C."/>
            <person name="Litvintseva A."/>
            <person name="Chen Y."/>
            <person name="Heitman J."/>
            <person name="Sun S."/>
            <person name="Springer D."/>
            <person name="Dromer F."/>
            <person name="Young S.K."/>
            <person name="Zeng Q."/>
            <person name="Gargeya S."/>
            <person name="Fitzgerald M."/>
            <person name="Abouelleil A."/>
            <person name="Alvarado L."/>
            <person name="Berlin A.M."/>
            <person name="Chapman S.B."/>
            <person name="Dewar J."/>
            <person name="Goldberg J."/>
            <person name="Griggs A."/>
            <person name="Gujja S."/>
            <person name="Hansen M."/>
            <person name="Howarth C."/>
            <person name="Imamovic A."/>
            <person name="Larimer J."/>
            <person name="McCowan C."/>
            <person name="Murphy C."/>
            <person name="Pearson M."/>
            <person name="Priest M."/>
            <person name="Roberts A."/>
            <person name="Saif S."/>
            <person name="Shea T."/>
            <person name="Sykes S."/>
            <person name="Wortman J."/>
            <person name="Nusbaum C."/>
            <person name="Birren B."/>
        </authorList>
    </citation>
    <scope>NUCLEOTIDE SEQUENCE [LARGE SCALE GENOMIC DNA]</scope>
    <source>
        <strain evidence="2">CBS 10118</strain>
    </source>
</reference>
<sequence length="58" mass="6568">MSSEDSEFARVAKQLSFSPDKYDVEQAYYRQGTCAATANTQSERGENTQISEADTYYQ</sequence>
<evidence type="ECO:0000313" key="2">
    <source>
        <dbReference type="EMBL" id="OCF27942.1"/>
    </source>
</evidence>
<accession>A0A1B9GA99</accession>